<evidence type="ECO:0000256" key="1">
    <source>
        <dbReference type="SAM" id="Coils"/>
    </source>
</evidence>
<dbReference type="InterPro" id="IPR038109">
    <property type="entry name" value="DNA_bind_recomb_sf"/>
</dbReference>
<evidence type="ECO:0000259" key="3">
    <source>
        <dbReference type="PROSITE" id="PS51737"/>
    </source>
</evidence>
<dbReference type="PANTHER" id="PTHR30461:SF23">
    <property type="entry name" value="DNA RECOMBINASE-RELATED"/>
    <property type="match status" value="1"/>
</dbReference>
<protein>
    <submittedName>
        <fullName evidence="4">Recombinase family protein</fullName>
    </submittedName>
</protein>
<feature type="domain" description="Recombinase" evidence="3">
    <location>
        <begin position="189"/>
        <end position="319"/>
    </location>
</feature>
<dbReference type="InterPro" id="IPR050639">
    <property type="entry name" value="SSR_resolvase"/>
</dbReference>
<dbReference type="Pfam" id="PF13408">
    <property type="entry name" value="Zn_ribbon_recom"/>
    <property type="match status" value="1"/>
</dbReference>
<dbReference type="InterPro" id="IPR025827">
    <property type="entry name" value="Zn_ribbon_recom_dom"/>
</dbReference>
<dbReference type="InterPro" id="IPR036162">
    <property type="entry name" value="Resolvase-like_N_sf"/>
</dbReference>
<reference evidence="4" key="1">
    <citation type="submission" date="2020-10" db="EMBL/GenBank/DDBJ databases">
        <authorList>
            <person name="Gilroy R."/>
        </authorList>
    </citation>
    <scope>NUCLEOTIDE SEQUENCE</scope>
    <source>
        <strain evidence="4">CHK183-6373</strain>
    </source>
</reference>
<dbReference type="GO" id="GO:0000150">
    <property type="term" value="F:DNA strand exchange activity"/>
    <property type="evidence" value="ECO:0007669"/>
    <property type="project" value="InterPro"/>
</dbReference>
<organism evidence="4 5">
    <name type="scientific">Candidatus Ornithocaccomicrobium faecavium</name>
    <dbReference type="NCBI Taxonomy" id="2840890"/>
    <lineage>
        <taxon>Bacteria</taxon>
        <taxon>Bacillati</taxon>
        <taxon>Bacillota</taxon>
        <taxon>Clostridia</taxon>
        <taxon>Candidatus Ornithocaccomicrobium</taxon>
    </lineage>
</organism>
<sequence>MSEWIRVNPNGTRVRTIPATVQRFSPQRAAVSAKKRVAAYARVSTDEEEQLTSYEAQVDYYTRYIQANPEWEFIEVYADEGISGTNTKKRRNFNRMIEDAMAGKIDRIITKSVSRFARNTVDTLTTIRKLKEKGVGVFFEKENIDTLDSKGELLITIMSSLAQEESRSISENVTWGWRKRIADGKVSVPYGHFLGYEKDENGNMRIVESEARIVRQIYGMFLDGETPSSIAAYLTRCGIPTPSGKTRWQDGTVKSILTNEKYKGDALLQKTFTVDFLQKKKKVNKGEVPQYYVENSHPAIVTAEVFDLVQYEMKRRREIGRHTSAAGIFSNRLVCGKCGAYYGSKVWHSTDAYRTRIWRCNRKYEEKGRPCPSPHLRDEEIRAAFLQAVNEVVARKTEIVDACSKVLLALSDTENLEREAERLQTEQERVYQQIMSQIQENATKTQDQEAYNQRVESLYARYEALKAKAQKVRNLMMDKVGRRRKMEAYLQRLRQLENVVDFDESMFAGTVDQVTVYPGQERPQKRLTFRWKDGSETSVTI</sequence>
<dbReference type="Pfam" id="PF07508">
    <property type="entry name" value="Recombinase"/>
    <property type="match status" value="1"/>
</dbReference>
<dbReference type="CDD" id="cd00338">
    <property type="entry name" value="Ser_Recombinase"/>
    <property type="match status" value="1"/>
</dbReference>
<dbReference type="EMBL" id="DVOT01000232">
    <property type="protein sequence ID" value="HIV28830.1"/>
    <property type="molecule type" value="Genomic_DNA"/>
</dbReference>
<evidence type="ECO:0000259" key="2">
    <source>
        <dbReference type="PROSITE" id="PS51736"/>
    </source>
</evidence>
<name>A0A9D1P980_9FIRM</name>
<dbReference type="Gene3D" id="3.90.1750.20">
    <property type="entry name" value="Putative Large Serine Recombinase, Chain B, Domain 2"/>
    <property type="match status" value="1"/>
</dbReference>
<evidence type="ECO:0000313" key="5">
    <source>
        <dbReference type="Proteomes" id="UP000886884"/>
    </source>
</evidence>
<comment type="caution">
    <text evidence="4">The sequence shown here is derived from an EMBL/GenBank/DDBJ whole genome shotgun (WGS) entry which is preliminary data.</text>
</comment>
<keyword evidence="1" id="KW-0175">Coiled coil</keyword>
<dbReference type="InterPro" id="IPR006119">
    <property type="entry name" value="Resolv_N"/>
</dbReference>
<accession>A0A9D1P980</accession>
<dbReference type="Pfam" id="PF00239">
    <property type="entry name" value="Resolvase"/>
    <property type="match status" value="1"/>
</dbReference>
<feature type="domain" description="Resolvase/invertase-type recombinase catalytic" evidence="2">
    <location>
        <begin position="36"/>
        <end position="184"/>
    </location>
</feature>
<reference evidence="4" key="2">
    <citation type="journal article" date="2021" name="PeerJ">
        <title>Extensive microbial diversity within the chicken gut microbiome revealed by metagenomics and culture.</title>
        <authorList>
            <person name="Gilroy R."/>
            <person name="Ravi A."/>
            <person name="Getino M."/>
            <person name="Pursley I."/>
            <person name="Horton D.L."/>
            <person name="Alikhan N.F."/>
            <person name="Baker D."/>
            <person name="Gharbi K."/>
            <person name="Hall N."/>
            <person name="Watson M."/>
            <person name="Adriaenssens E.M."/>
            <person name="Foster-Nyarko E."/>
            <person name="Jarju S."/>
            <person name="Secka A."/>
            <person name="Antonio M."/>
            <person name="Oren A."/>
            <person name="Chaudhuri R.R."/>
            <person name="La Ragione R."/>
            <person name="Hildebrand F."/>
            <person name="Pallen M.J."/>
        </authorList>
    </citation>
    <scope>NUCLEOTIDE SEQUENCE</scope>
    <source>
        <strain evidence="4">CHK183-6373</strain>
    </source>
</reference>
<dbReference type="PROSITE" id="PS51737">
    <property type="entry name" value="RECOMBINASE_DNA_BIND"/>
    <property type="match status" value="1"/>
</dbReference>
<dbReference type="SUPFAM" id="SSF53041">
    <property type="entry name" value="Resolvase-like"/>
    <property type="match status" value="1"/>
</dbReference>
<dbReference type="Proteomes" id="UP000886884">
    <property type="component" value="Unassembled WGS sequence"/>
</dbReference>
<feature type="coiled-coil region" evidence="1">
    <location>
        <begin position="406"/>
        <end position="475"/>
    </location>
</feature>
<evidence type="ECO:0000313" key="4">
    <source>
        <dbReference type="EMBL" id="HIV28830.1"/>
    </source>
</evidence>
<dbReference type="Gene3D" id="3.40.50.1390">
    <property type="entry name" value="Resolvase, N-terminal catalytic domain"/>
    <property type="match status" value="1"/>
</dbReference>
<dbReference type="PANTHER" id="PTHR30461">
    <property type="entry name" value="DNA-INVERTASE FROM LAMBDOID PROPHAGE"/>
    <property type="match status" value="1"/>
</dbReference>
<gene>
    <name evidence="4" type="ORF">IAA64_12780</name>
</gene>
<dbReference type="GO" id="GO:0003677">
    <property type="term" value="F:DNA binding"/>
    <property type="evidence" value="ECO:0007669"/>
    <property type="project" value="InterPro"/>
</dbReference>
<dbReference type="SMART" id="SM00857">
    <property type="entry name" value="Resolvase"/>
    <property type="match status" value="1"/>
</dbReference>
<dbReference type="InterPro" id="IPR011109">
    <property type="entry name" value="DNA_bind_recombinase_dom"/>
</dbReference>
<dbReference type="PROSITE" id="PS51736">
    <property type="entry name" value="RECOMBINASES_3"/>
    <property type="match status" value="1"/>
</dbReference>
<proteinExistence type="predicted"/>
<dbReference type="AlphaFoldDB" id="A0A9D1P980"/>